<name>E3GQV5_9FIRM</name>
<dbReference type="Proteomes" id="UP000006873">
    <property type="component" value="Chromosome"/>
</dbReference>
<proteinExistence type="predicted"/>
<reference key="1">
    <citation type="submission" date="2010-09" db="EMBL/GenBank/DDBJ databases">
        <authorList>
            <person name="Roh H."/>
            <person name="Ko H.-J."/>
            <person name="Kim D."/>
            <person name="Choi D.G."/>
            <person name="Park S."/>
            <person name="Kim S."/>
            <person name="Kim K.H."/>
            <person name="Chang I.S."/>
            <person name="Choi I.-G."/>
        </authorList>
    </citation>
    <scope>NUCLEOTIDE SEQUENCE</scope>
    <source>
        <strain>KIST612</strain>
    </source>
</reference>
<evidence type="ECO:0000313" key="2">
    <source>
        <dbReference type="Proteomes" id="UP000006873"/>
    </source>
</evidence>
<dbReference type="AlphaFoldDB" id="E3GQV5"/>
<dbReference type="HOGENOM" id="CLU_3412549_0_0_9"/>
<organism evidence="1 2">
    <name type="scientific">Eubacterium callanderi</name>
    <dbReference type="NCBI Taxonomy" id="53442"/>
    <lineage>
        <taxon>Bacteria</taxon>
        <taxon>Bacillati</taxon>
        <taxon>Bacillota</taxon>
        <taxon>Clostridia</taxon>
        <taxon>Eubacteriales</taxon>
        <taxon>Eubacteriaceae</taxon>
        <taxon>Eubacterium</taxon>
    </lineage>
</organism>
<keyword evidence="2" id="KW-1185">Reference proteome</keyword>
<accession>E3GQV5</accession>
<sequence>MFFEAGILENDVIHKSMAAFDTRIYTEL</sequence>
<evidence type="ECO:0000313" key="1">
    <source>
        <dbReference type="EMBL" id="ADO39397.1"/>
    </source>
</evidence>
<dbReference type="KEGG" id="elm:ELI_4463"/>
<gene>
    <name evidence="1" type="ordered locus">ELI_4463</name>
</gene>
<protein>
    <submittedName>
        <fullName evidence="1">Uncharacterized protein</fullName>
    </submittedName>
</protein>
<reference evidence="1 2" key="2">
    <citation type="journal article" date="2011" name="J. Bacteriol.">
        <title>Complete genome sequence of a carbon monoxide-utilizing acetogen, Eubacterium limosum KIST612.</title>
        <authorList>
            <person name="Roh H."/>
            <person name="Ko H.J."/>
            <person name="Kim D."/>
            <person name="Choi D.G."/>
            <person name="Park S."/>
            <person name="Kim S."/>
            <person name="Chang I.S."/>
            <person name="Choi I.G."/>
        </authorList>
    </citation>
    <scope>NUCLEOTIDE SEQUENCE [LARGE SCALE GENOMIC DNA]</scope>
    <source>
        <strain evidence="1 2">KIST612</strain>
    </source>
</reference>
<dbReference type="EMBL" id="CP002273">
    <property type="protein sequence ID" value="ADO39397.1"/>
    <property type="molecule type" value="Genomic_DNA"/>
</dbReference>